<dbReference type="PhylomeDB" id="A7S1P1"/>
<evidence type="ECO:0000313" key="2">
    <source>
        <dbReference type="Proteomes" id="UP000001593"/>
    </source>
</evidence>
<dbReference type="InParanoid" id="A7S1P1"/>
<gene>
    <name evidence="1" type="ORF">NEMVEDRAFT_v1g205425</name>
</gene>
<keyword evidence="2" id="KW-1185">Reference proteome</keyword>
<dbReference type="PANTHER" id="PTHR47510">
    <property type="entry name" value="REVERSE TRANSCRIPTASE DOMAIN-CONTAINING PROTEIN"/>
    <property type="match status" value="1"/>
</dbReference>
<evidence type="ECO:0000313" key="1">
    <source>
        <dbReference type="EMBL" id="EDO42397.1"/>
    </source>
</evidence>
<dbReference type="HOGENOM" id="CLU_555880_0_0_1"/>
<organism evidence="1 2">
    <name type="scientific">Nematostella vectensis</name>
    <name type="common">Starlet sea anemone</name>
    <dbReference type="NCBI Taxonomy" id="45351"/>
    <lineage>
        <taxon>Eukaryota</taxon>
        <taxon>Metazoa</taxon>
        <taxon>Cnidaria</taxon>
        <taxon>Anthozoa</taxon>
        <taxon>Hexacorallia</taxon>
        <taxon>Actiniaria</taxon>
        <taxon>Edwardsiidae</taxon>
        <taxon>Nematostella</taxon>
    </lineage>
</organism>
<accession>A7S1P1</accession>
<dbReference type="EMBL" id="DS469565">
    <property type="protein sequence ID" value="EDO42397.1"/>
    <property type="molecule type" value="Genomic_DNA"/>
</dbReference>
<protein>
    <submittedName>
        <fullName evidence="1">Uncharacterized protein</fullName>
    </submittedName>
</protein>
<dbReference type="PANTHER" id="PTHR47510:SF3">
    <property type="entry name" value="ENDO_EXONUCLEASE_PHOSPHATASE DOMAIN-CONTAINING PROTEIN"/>
    <property type="match status" value="1"/>
</dbReference>
<name>A7S1P1_NEMVE</name>
<sequence>MEALHRQHEKQGHFTLAWSIAGKNRSDFALVDPEVLSPYFDGIEESEELSRVRRECIMSDHRPLEFHKVPRVSARELKDERDDYCYKVPKLNHSDVADILPYCYYMASYVPQRKVSDFWCYIFGLAKPTDVFPNDKTGLLDRPGNKLISQKEVNQVVNEYLAKLSSRKRKNILQAPVGSREWWRHIDNLSQRRRSSAKVSLDEQSLVELNDYFANLCWDTAYEQPTLVEVHSEDHAPVISERYVWQCLQHLKNTATGPDLIPSWIWKEHAEIFTSIICKIWNWSLESSVWPSSWKRAHVTPLPKVDVPKGKTEDAFRLKKIVNVEKKVDIKKGFRYLLELELAEQQSGRTVRLSEFVYKYNEKYISENPNTTRSLCYPEGFQWSQSPTVYLILPGHLESPKVYLILPGKSSRKSQGISFCRVSHLESPKVYLILPVQNYGFWIKYLVDRLSHIYTHTPEKNFHLVMVDFNTTDIDIDAYLQKSALNRRHVY</sequence>
<dbReference type="eggNOG" id="ENOG502S7CD">
    <property type="taxonomic scope" value="Eukaryota"/>
</dbReference>
<dbReference type="Proteomes" id="UP000001593">
    <property type="component" value="Unassembled WGS sequence"/>
</dbReference>
<reference evidence="1 2" key="1">
    <citation type="journal article" date="2007" name="Science">
        <title>Sea anemone genome reveals ancestral eumetazoan gene repertoire and genomic organization.</title>
        <authorList>
            <person name="Putnam N.H."/>
            <person name="Srivastava M."/>
            <person name="Hellsten U."/>
            <person name="Dirks B."/>
            <person name="Chapman J."/>
            <person name="Salamov A."/>
            <person name="Terry A."/>
            <person name="Shapiro H."/>
            <person name="Lindquist E."/>
            <person name="Kapitonov V.V."/>
            <person name="Jurka J."/>
            <person name="Genikhovich G."/>
            <person name="Grigoriev I.V."/>
            <person name="Lucas S.M."/>
            <person name="Steele R.E."/>
            <person name="Finnerty J.R."/>
            <person name="Technau U."/>
            <person name="Martindale M.Q."/>
            <person name="Rokhsar D.S."/>
        </authorList>
    </citation>
    <scope>NUCLEOTIDE SEQUENCE [LARGE SCALE GENOMIC DNA]</scope>
    <source>
        <strain evidence="2">CH2 X CH6</strain>
    </source>
</reference>
<dbReference type="AlphaFoldDB" id="A7S1P1"/>
<proteinExistence type="predicted"/>
<dbReference type="GO" id="GO:0008376">
    <property type="term" value="F:acetylgalactosaminyltransferase activity"/>
    <property type="evidence" value="ECO:0000318"/>
    <property type="project" value="GO_Central"/>
</dbReference>
<dbReference type="STRING" id="45351.A7S1P1"/>